<evidence type="ECO:0000313" key="1">
    <source>
        <dbReference type="EMBL" id="OMG69373.1"/>
    </source>
</evidence>
<sequence length="261" mass="29162">MAAFGRGEAVLEEQLKRIRAQIRFGRVVEASQALEMLVSGACAGDLPLLLPLHIEVLMKRGRFDEATAAIDHALAVGVPDAPYSLREKREQCRREASKKGVAAHCDGIRFRQFIDGIPRMFRTAGVAPVAATFVDVPRREDVARFAHHQGIGAPFHSWNGARTLAAKAVFSHCFAEKIDLSRFDREFVPRIEAACRDNLPESGMQFYDDIYGDLIEIARGILVGAIPRLHQQMRSAYEAHLFPCGWMGDYPAGRLLVHRLW</sequence>
<evidence type="ECO:0000313" key="2">
    <source>
        <dbReference type="Proteomes" id="UP000187194"/>
    </source>
</evidence>
<protein>
    <submittedName>
        <fullName evidence="1">Uncharacterized protein</fullName>
    </submittedName>
</protein>
<proteinExistence type="predicted"/>
<organism evidence="1 2">
    <name type="scientific">Burkholderia ubonensis</name>
    <dbReference type="NCBI Taxonomy" id="101571"/>
    <lineage>
        <taxon>Bacteria</taxon>
        <taxon>Pseudomonadati</taxon>
        <taxon>Pseudomonadota</taxon>
        <taxon>Betaproteobacteria</taxon>
        <taxon>Burkholderiales</taxon>
        <taxon>Burkholderiaceae</taxon>
        <taxon>Burkholderia</taxon>
        <taxon>Burkholderia cepacia complex</taxon>
    </lineage>
</organism>
<gene>
    <name evidence="1" type="ORF">BW685_30785</name>
</gene>
<name>A0A1R1J219_9BURK</name>
<dbReference type="EMBL" id="MTJZ01000065">
    <property type="protein sequence ID" value="OMG69373.1"/>
    <property type="molecule type" value="Genomic_DNA"/>
</dbReference>
<reference evidence="1 2" key="1">
    <citation type="submission" date="2017-01" db="EMBL/GenBank/DDBJ databases">
        <title>Phylogeographic, genomic and meropenem susceptibility analysis of Burkholderia ubonensis.</title>
        <authorList>
            <person name="Price E.P."/>
            <person name="Sarovich D.S."/>
            <person name="Webb J.R."/>
            <person name="Hall C.M."/>
            <person name="Sahl J.W."/>
            <person name="Kaestli M."/>
            <person name="Mayo M."/>
            <person name="Harrington G."/>
            <person name="Baker A.L."/>
            <person name="Sidak-Loftis L.C."/>
            <person name="Lummis M."/>
            <person name="Schupp J.M."/>
            <person name="Gillece J.D."/>
            <person name="Tuanyok A."/>
            <person name="Warner J."/>
            <person name="Busch J.D."/>
            <person name="Keim P."/>
            <person name="Currie B.J."/>
            <person name="Wagner D.M."/>
        </authorList>
    </citation>
    <scope>NUCLEOTIDE SEQUENCE [LARGE SCALE GENOMIC DNA]</scope>
    <source>
        <strain evidence="1 2">A21</strain>
    </source>
</reference>
<comment type="caution">
    <text evidence="1">The sequence shown here is derived from an EMBL/GenBank/DDBJ whole genome shotgun (WGS) entry which is preliminary data.</text>
</comment>
<dbReference type="Proteomes" id="UP000187194">
    <property type="component" value="Unassembled WGS sequence"/>
</dbReference>
<accession>A0A1R1J219</accession>
<dbReference type="AlphaFoldDB" id="A0A1R1J219"/>